<dbReference type="Pfam" id="PF00078">
    <property type="entry name" value="RVT_1"/>
    <property type="match status" value="1"/>
</dbReference>
<gene>
    <name evidence="2" type="ORF">MCOR_10865</name>
</gene>
<protein>
    <recommendedName>
        <fullName evidence="1">Reverse transcriptase domain-containing protein</fullName>
    </recommendedName>
</protein>
<organism evidence="2 3">
    <name type="scientific">Mytilus coruscus</name>
    <name type="common">Sea mussel</name>
    <dbReference type="NCBI Taxonomy" id="42192"/>
    <lineage>
        <taxon>Eukaryota</taxon>
        <taxon>Metazoa</taxon>
        <taxon>Spiralia</taxon>
        <taxon>Lophotrochozoa</taxon>
        <taxon>Mollusca</taxon>
        <taxon>Bivalvia</taxon>
        <taxon>Autobranchia</taxon>
        <taxon>Pteriomorphia</taxon>
        <taxon>Mytilida</taxon>
        <taxon>Mytiloidea</taxon>
        <taxon>Mytilidae</taxon>
        <taxon>Mytilinae</taxon>
        <taxon>Mytilus</taxon>
    </lineage>
</organism>
<dbReference type="PANTHER" id="PTHR19446">
    <property type="entry name" value="REVERSE TRANSCRIPTASES"/>
    <property type="match status" value="1"/>
</dbReference>
<feature type="domain" description="Reverse transcriptase" evidence="1">
    <location>
        <begin position="287"/>
        <end position="367"/>
    </location>
</feature>
<dbReference type="Proteomes" id="UP000507470">
    <property type="component" value="Unassembled WGS sequence"/>
</dbReference>
<dbReference type="AlphaFoldDB" id="A0A6J8AW88"/>
<dbReference type="InterPro" id="IPR000477">
    <property type="entry name" value="RT_dom"/>
</dbReference>
<proteinExistence type="predicted"/>
<sequence length="385" mass="45039">MSRKGKAVVDYICVPQDSFNDFRNFKVLTTQEIVDDNNLQGLIGDKSKLPDHSVITCKVTHCNLVNKTETANQSNTRSRHRLDRIPLDFMSSDLMRQTLLNLIGQIEHSRETQENVDKIYDNLCNLIIAEMDDKIHKTSSNISNRLINENGNPIRSESDEIKQWRLDFHNLYNGRTSDEFNKEHHNQAIIHKQLLEQNMEDPLYSQNDQINNNITIEEITEIVTRSRNRSACGYDQIPNIVLKFPLIIKTLHHLFQFIFDTSIIPSIWRKSIICSILKDCNTDSRDPMNYRGISLLPCKSKLYNALINWRVTNYLEDNDLLADEQNGFRRNRSCEDHIFTLNSAIRNNENLFVAFIDLKKCFDFIDREMIKLSPFNNFLHCLNER</sequence>
<keyword evidence="3" id="KW-1185">Reference proteome</keyword>
<accession>A0A6J8AW88</accession>
<dbReference type="EMBL" id="CACVKT020001876">
    <property type="protein sequence ID" value="CAC5372935.1"/>
    <property type="molecule type" value="Genomic_DNA"/>
</dbReference>
<name>A0A6J8AW88_MYTCO</name>
<dbReference type="OrthoDB" id="6146636at2759"/>
<evidence type="ECO:0000259" key="1">
    <source>
        <dbReference type="Pfam" id="PF00078"/>
    </source>
</evidence>
<reference evidence="2 3" key="1">
    <citation type="submission" date="2020-06" db="EMBL/GenBank/DDBJ databases">
        <authorList>
            <person name="Li R."/>
            <person name="Bekaert M."/>
        </authorList>
    </citation>
    <scope>NUCLEOTIDE SEQUENCE [LARGE SCALE GENOMIC DNA]</scope>
    <source>
        <strain evidence="3">wild</strain>
    </source>
</reference>
<evidence type="ECO:0000313" key="3">
    <source>
        <dbReference type="Proteomes" id="UP000507470"/>
    </source>
</evidence>
<evidence type="ECO:0000313" key="2">
    <source>
        <dbReference type="EMBL" id="CAC5372935.1"/>
    </source>
</evidence>